<dbReference type="InterPro" id="IPR035897">
    <property type="entry name" value="Toll_tir_struct_dom_sf"/>
</dbReference>
<dbReference type="RefSeq" id="WP_091294849.1">
    <property type="nucleotide sequence ID" value="NZ_FNON01000007.1"/>
</dbReference>
<dbReference type="Proteomes" id="UP000199515">
    <property type="component" value="Unassembled WGS sequence"/>
</dbReference>
<dbReference type="AlphaFoldDB" id="A0A1H3NL35"/>
<dbReference type="Gene3D" id="3.40.50.10140">
    <property type="entry name" value="Toll/interleukin-1 receptor homology (TIR) domain"/>
    <property type="match status" value="1"/>
</dbReference>
<evidence type="ECO:0000313" key="2">
    <source>
        <dbReference type="Proteomes" id="UP000199515"/>
    </source>
</evidence>
<dbReference type="EMBL" id="FNON01000007">
    <property type="protein sequence ID" value="SDY89636.1"/>
    <property type="molecule type" value="Genomic_DNA"/>
</dbReference>
<dbReference type="GO" id="GO:0007165">
    <property type="term" value="P:signal transduction"/>
    <property type="evidence" value="ECO:0007669"/>
    <property type="project" value="InterPro"/>
</dbReference>
<evidence type="ECO:0000313" key="1">
    <source>
        <dbReference type="EMBL" id="SDY89636.1"/>
    </source>
</evidence>
<evidence type="ECO:0008006" key="3">
    <source>
        <dbReference type="Google" id="ProtNLM"/>
    </source>
</evidence>
<dbReference type="SUPFAM" id="SSF52200">
    <property type="entry name" value="Toll/Interleukin receptor TIR domain"/>
    <property type="match status" value="1"/>
</dbReference>
<dbReference type="OrthoDB" id="9150238at2"/>
<keyword evidence="2" id="KW-1185">Reference proteome</keyword>
<proteinExistence type="predicted"/>
<reference evidence="1 2" key="1">
    <citation type="submission" date="2016-10" db="EMBL/GenBank/DDBJ databases">
        <authorList>
            <person name="de Groot N.N."/>
        </authorList>
    </citation>
    <scope>NUCLEOTIDE SEQUENCE [LARGE SCALE GENOMIC DNA]</scope>
    <source>
        <strain evidence="1 2">CPCC 202699</strain>
    </source>
</reference>
<name>A0A1H3NL35_9PSEU</name>
<accession>A0A1H3NL35</accession>
<dbReference type="STRING" id="589385.SAMN05421504_107356"/>
<organism evidence="1 2">
    <name type="scientific">Amycolatopsis xylanica</name>
    <dbReference type="NCBI Taxonomy" id="589385"/>
    <lineage>
        <taxon>Bacteria</taxon>
        <taxon>Bacillati</taxon>
        <taxon>Actinomycetota</taxon>
        <taxon>Actinomycetes</taxon>
        <taxon>Pseudonocardiales</taxon>
        <taxon>Pseudonocardiaceae</taxon>
        <taxon>Amycolatopsis</taxon>
    </lineage>
</organism>
<protein>
    <recommendedName>
        <fullName evidence="3">TIR domain-containing protein</fullName>
    </recommendedName>
</protein>
<sequence>MPGYRYDVFLSCARTGPSREWTVNHFRDLLGRGLAKLIEEPKIVLSDEGALRDARLLVPIWSPPYFTSPGCLSEWESMRLRERLSGRRLICPVRFSGEGLAGHDLRRWNRPHPSFRQTPRYDSLADEVGKLALALADLLPQVPRWRAWPSAHPRPPAQPPPSLPQL</sequence>
<gene>
    <name evidence="1" type="ORF">SAMN05421504_107356</name>
</gene>